<comment type="function">
    <text evidence="6 7">Involved in the assembly process of the P-ring formation. It may associate with FlgF on the rod constituting a structure essential for the P-ring assembly or may act as a modulator protein for the P-ring assembly.</text>
</comment>
<evidence type="ECO:0000256" key="7">
    <source>
        <dbReference type="RuleBase" id="RU362063"/>
    </source>
</evidence>
<feature type="signal peptide" evidence="7">
    <location>
        <begin position="1"/>
        <end position="18"/>
    </location>
</feature>
<evidence type="ECO:0000256" key="4">
    <source>
        <dbReference type="ARBA" id="ARBA00022729"/>
    </source>
</evidence>
<evidence type="ECO:0000313" key="9">
    <source>
        <dbReference type="EMBL" id="TWI02830.1"/>
    </source>
</evidence>
<dbReference type="GO" id="GO:0044780">
    <property type="term" value="P:bacterial-type flagellum assembly"/>
    <property type="evidence" value="ECO:0007669"/>
    <property type="project" value="InterPro"/>
</dbReference>
<sequence length="218" mass="22651">MLRIAMLLTGLLAMPAAAATDFQPVESIRSAALAALALAPGADAEATLDPALRLPRCAGDLVARASSAHSVEVSCPQDAGWRLFVPVRVRRSQTVLVLSRGVGAGQVITADDFVAGTRDASRIVGAAIGDPAQALGQVARRSLSAGNVLSMQDLVAPRLVRRGDQVMLVSRRGGVEVRMAGKALADAGENERVTVESLSSRRAIQGVVGPDGDVWVNR</sequence>
<dbReference type="Pfam" id="PF13144">
    <property type="entry name" value="ChapFlgA"/>
    <property type="match status" value="1"/>
</dbReference>
<dbReference type="GO" id="GO:0042597">
    <property type="term" value="C:periplasmic space"/>
    <property type="evidence" value="ECO:0007669"/>
    <property type="project" value="UniProtKB-SubCell"/>
</dbReference>
<dbReference type="InterPro" id="IPR013974">
    <property type="entry name" value="SAF"/>
</dbReference>
<gene>
    <name evidence="9" type="ORF">IP90_01928</name>
</gene>
<dbReference type="PANTHER" id="PTHR36307">
    <property type="entry name" value="FLAGELLA BASAL BODY P-RING FORMATION PROTEIN FLGA"/>
    <property type="match status" value="1"/>
</dbReference>
<dbReference type="InterPro" id="IPR041231">
    <property type="entry name" value="FlgA_N"/>
</dbReference>
<dbReference type="InterPro" id="IPR039246">
    <property type="entry name" value="Flagellar_FlgA"/>
</dbReference>
<keyword evidence="9" id="KW-0282">Flagellum</keyword>
<dbReference type="PANTHER" id="PTHR36307:SF1">
    <property type="entry name" value="FLAGELLA BASAL BODY P-RING FORMATION PROTEIN FLGA"/>
    <property type="match status" value="1"/>
</dbReference>
<dbReference type="InterPro" id="IPR017585">
    <property type="entry name" value="SAF_FlgA"/>
</dbReference>
<dbReference type="SMART" id="SM00858">
    <property type="entry name" value="SAF"/>
    <property type="match status" value="1"/>
</dbReference>
<keyword evidence="9" id="KW-0966">Cell projection</keyword>
<dbReference type="Gene3D" id="2.30.30.760">
    <property type="match status" value="1"/>
</dbReference>
<keyword evidence="10" id="KW-1185">Reference proteome</keyword>
<protein>
    <recommendedName>
        <fullName evidence="3 7">Flagella basal body P-ring formation protein FlgA</fullName>
    </recommendedName>
</protein>
<evidence type="ECO:0000256" key="1">
    <source>
        <dbReference type="ARBA" id="ARBA00004418"/>
    </source>
</evidence>
<evidence type="ECO:0000313" key="10">
    <source>
        <dbReference type="Proteomes" id="UP000315167"/>
    </source>
</evidence>
<organism evidence="9 10">
    <name type="scientific">Luteimonas cucumeris</name>
    <dbReference type="NCBI Taxonomy" id="985012"/>
    <lineage>
        <taxon>Bacteria</taxon>
        <taxon>Pseudomonadati</taxon>
        <taxon>Pseudomonadota</taxon>
        <taxon>Gammaproteobacteria</taxon>
        <taxon>Lysobacterales</taxon>
        <taxon>Lysobacteraceae</taxon>
        <taxon>Luteimonas</taxon>
    </lineage>
</organism>
<comment type="subcellular location">
    <subcellularLocation>
        <location evidence="1 7">Periplasm</location>
    </subcellularLocation>
</comment>
<dbReference type="EMBL" id="VLKN01000004">
    <property type="protein sequence ID" value="TWI02830.1"/>
    <property type="molecule type" value="Genomic_DNA"/>
</dbReference>
<proteinExistence type="inferred from homology"/>
<feature type="chain" id="PRO_5022269012" description="Flagella basal body P-ring formation protein FlgA" evidence="7">
    <location>
        <begin position="19"/>
        <end position="218"/>
    </location>
</feature>
<comment type="caution">
    <text evidence="9">The sequence shown here is derived from an EMBL/GenBank/DDBJ whole genome shotgun (WGS) entry which is preliminary data.</text>
</comment>
<dbReference type="RefSeq" id="WP_199753444.1">
    <property type="nucleotide sequence ID" value="NZ_VLKN01000004.1"/>
</dbReference>
<name>A0A562L589_9GAMM</name>
<dbReference type="Gene3D" id="3.90.1210.10">
    <property type="entry name" value="Antifreeze-like/N-acetylneuraminic acid synthase C-terminal domain"/>
    <property type="match status" value="1"/>
</dbReference>
<evidence type="ECO:0000259" key="8">
    <source>
        <dbReference type="SMART" id="SM00858"/>
    </source>
</evidence>
<dbReference type="AlphaFoldDB" id="A0A562L589"/>
<reference evidence="9 10" key="1">
    <citation type="journal article" date="2015" name="Stand. Genomic Sci.">
        <title>Genomic Encyclopedia of Bacterial and Archaeal Type Strains, Phase III: the genomes of soil and plant-associated and newly described type strains.</title>
        <authorList>
            <person name="Whitman W.B."/>
            <person name="Woyke T."/>
            <person name="Klenk H.P."/>
            <person name="Zhou Y."/>
            <person name="Lilburn T.G."/>
            <person name="Beck B.J."/>
            <person name="De Vos P."/>
            <person name="Vandamme P."/>
            <person name="Eisen J.A."/>
            <person name="Garrity G."/>
            <person name="Hugenholtz P."/>
            <person name="Kyrpides N.C."/>
        </authorList>
    </citation>
    <scope>NUCLEOTIDE SEQUENCE [LARGE SCALE GENOMIC DNA]</scope>
    <source>
        <strain evidence="9 10">CGMCC 1.10821</strain>
    </source>
</reference>
<evidence type="ECO:0000256" key="5">
    <source>
        <dbReference type="ARBA" id="ARBA00022764"/>
    </source>
</evidence>
<dbReference type="Proteomes" id="UP000315167">
    <property type="component" value="Unassembled WGS sequence"/>
</dbReference>
<evidence type="ECO:0000256" key="3">
    <source>
        <dbReference type="ARBA" id="ARBA00014754"/>
    </source>
</evidence>
<keyword evidence="4 7" id="KW-0732">Signal</keyword>
<evidence type="ECO:0000256" key="6">
    <source>
        <dbReference type="ARBA" id="ARBA00025643"/>
    </source>
</evidence>
<feature type="domain" description="SAF" evidence="8">
    <location>
        <begin position="93"/>
        <end position="155"/>
    </location>
</feature>
<dbReference type="NCBIfam" id="TIGR03170">
    <property type="entry name" value="flgA_cterm"/>
    <property type="match status" value="1"/>
</dbReference>
<keyword evidence="7" id="KW-1005">Bacterial flagellum biogenesis</keyword>
<keyword evidence="9" id="KW-0969">Cilium</keyword>
<keyword evidence="5 7" id="KW-0574">Periplasm</keyword>
<dbReference type="Pfam" id="PF17656">
    <property type="entry name" value="ChapFlgA_N"/>
    <property type="match status" value="1"/>
</dbReference>
<accession>A0A562L589</accession>
<dbReference type="CDD" id="cd11614">
    <property type="entry name" value="SAF_CpaB_FlgA_like"/>
    <property type="match status" value="1"/>
</dbReference>
<evidence type="ECO:0000256" key="2">
    <source>
        <dbReference type="ARBA" id="ARBA00010474"/>
    </source>
</evidence>
<comment type="similarity">
    <text evidence="2 7">Belongs to the FlgA family.</text>
</comment>